<name>A0AC61SB78_9EURY</name>
<proteinExistence type="predicted"/>
<accession>A0AC61SB78</accession>
<protein>
    <submittedName>
        <fullName evidence="1">Uncharacterized protein</fullName>
    </submittedName>
</protein>
<reference evidence="1" key="1">
    <citation type="submission" date="2018-09" db="EMBL/GenBank/DDBJ databases">
        <title>A genomic encyclopedia of anaerobic methanotrophic archaea.</title>
        <authorList>
            <person name="Skennerton C.T."/>
            <person name="Chadwick G.L."/>
            <person name="Laso-Perez R."/>
            <person name="Leu A.O."/>
            <person name="Speth D.R."/>
            <person name="Yu H."/>
            <person name="Morgan-Lang C."/>
            <person name="Hatzenpichler R."/>
            <person name="Goudeau D."/>
            <person name="Malmstrom R."/>
            <person name="Woyke T."/>
            <person name="Hallam S."/>
            <person name="Tyson G.W."/>
            <person name="Wegener G."/>
            <person name="Boetius A."/>
            <person name="Orphan V.J."/>
        </authorList>
    </citation>
    <scope>NUCLEOTIDE SEQUENCE</scope>
    <source>
        <strain evidence="1">CONS3730D10UFb2</strain>
    </source>
</reference>
<gene>
    <name evidence="1" type="ORF">C5S46_03030</name>
</gene>
<evidence type="ECO:0000313" key="1">
    <source>
        <dbReference type="EMBL" id="TKY91977.1"/>
    </source>
</evidence>
<comment type="caution">
    <text evidence="1">The sequence shown here is derived from an EMBL/GenBank/DDBJ whole genome shotgun (WGS) entry which is preliminary data.</text>
</comment>
<sequence length="81" mass="8884">MEKKEEMSVCALCGHTDSGKFVGDICPECGLTYWRCENCGYTLTAAMLPDACPQCGEKSEFVNITCYTPECGGPKHIDPRL</sequence>
<organism evidence="1 2">
    <name type="scientific">Candidatus Methanomarinus sp</name>
    <dbReference type="NCBI Taxonomy" id="3386244"/>
    <lineage>
        <taxon>Archaea</taxon>
        <taxon>Methanobacteriati</taxon>
        <taxon>Methanobacteriota</taxon>
        <taxon>Stenosarchaea group</taxon>
        <taxon>Methanomicrobia</taxon>
        <taxon>Methanosarcinales</taxon>
        <taxon>ANME-2 cluster</taxon>
        <taxon>Candidatus Methanocomedenaceae</taxon>
        <taxon>Candidatus Methanomarinus</taxon>
    </lineage>
</organism>
<dbReference type="Proteomes" id="UP000315423">
    <property type="component" value="Unassembled WGS sequence"/>
</dbReference>
<dbReference type="EMBL" id="QYBA01000097">
    <property type="protein sequence ID" value="TKY91977.1"/>
    <property type="molecule type" value="Genomic_DNA"/>
</dbReference>
<evidence type="ECO:0000313" key="2">
    <source>
        <dbReference type="Proteomes" id="UP000315423"/>
    </source>
</evidence>